<evidence type="ECO:0000313" key="5">
    <source>
        <dbReference type="Proteomes" id="UP001174909"/>
    </source>
</evidence>
<sequence>MASKSVKAQLKAAKAAVGKKEYHEVARICQDIFAAEEGNYVGHVFAGLAAIELGRPDQAREHYKTALAAQPGDPLAWKGLANYYDKHPPSGQDEVRDALQTYQTLLPHVDSDVVKKQSTLSSLASLYHRTGDTSSMVATYSTLLATYPPGDQDLVGLWPTITDSLLGLIKLPQPAWDMLVRGVEVIVGGGDEEMRQSTRERFIPLLLDRYKESEGEGEMREMLWGHCQCALESRASSLPALTATVFLCLEDILSALPEDPGRECIGDWASTVLETLRSEERGDGGSGLVCVGMACVQAKEGKWRDFCDLLEKGLTVSPTMYNEVHLLLSWACLRLHHFSRALQYAHTGIEGFAKFPRVIAKQARWKLKVLEARALLGLGQEHHAQQALAILMELVDKGSCDCHVTVSLARAHLALGDIQAAEMVVQSFKDSADSDTATANMLQGEVSMARKSYEKALSWFESVLGGEEQRWVSECLLLKGLALWHSGNSRASYATLLKAAKADPYNPDIMLYIGHYQRQVAGDISRALKCYRKAAQLQPDHVEALSCSGDLLFNSGMEEEAFGVYSEVTKRVPVARAKQAWLRLGLYHRKKGQFNDAIHCFQKSLTTDTSDKQCWECLAEAYLARGSHTSALRTFARVVEARDNICWYAHFSSQTIVHVQLDPESVYCLYQLGNINQVRGELNEAVARYSAVLDLQPNYLPALKGRGHTHYLLALGSLRQNLDAKAVSHVSLALTDLTWLEIVLQYAHTVPVLHVTGCQYKASFPVCLEANWKLLYLPSPGSALTLLDLQFLEYCVGMGGSLGTTSVVDKSQLFLIGCRSFARALQLSPECSSLWHDLALTYYHLSQISSTNEKKSEFIGSAFSVINKALSISPRDHTHWNLLGVIAAHPGIGKPAVAQHAFISSIQLENNNGIAWTNLGALYLQHGNIKLAHKAFSIAQSLDPGYATAWIGQASIAHSIGDADCMDLYRHTTELEYHSEGSRGYGYWVCHSLASLSPDLLLEPGAQDLNQVARRGLLQARDCLQRLTEREPGDLWALNHLALLLEQEGLLGLADQVLHRAEELLEANPSALTPGQCSAVSTNRARVLSALGRHEESLGLWLSVNPSPTDLSSRLHLALALHRAGKYKESLQVYEAGVEEADENRKSAVLGACAMVAYALGDTHNCKTYLFKAFETSPPSLHVLIGLCVVGCLTLDLTLLQTALLEMSKTIEWNSGDGQMLHASCLVALKIIMNSSQIGPECVETAATLLNQLPDRHQYVESPPLPLVVPLLAASSPTPEALSVPAQKLFHSYPSSVWSIATLAHAAVHLQSSTKTGLKALLNYYVESDLSYSARAYGKHVVKLKLWLNS</sequence>
<dbReference type="Gene3D" id="1.25.40.10">
    <property type="entry name" value="Tetratricopeptide repeat domain"/>
    <property type="match status" value="5"/>
</dbReference>
<dbReference type="SMART" id="SM00028">
    <property type="entry name" value="TPR"/>
    <property type="match status" value="12"/>
</dbReference>
<dbReference type="Proteomes" id="UP001174909">
    <property type="component" value="Unassembled WGS sequence"/>
</dbReference>
<dbReference type="SUPFAM" id="SSF48452">
    <property type="entry name" value="TPR-like"/>
    <property type="match status" value="4"/>
</dbReference>
<evidence type="ECO:0000256" key="3">
    <source>
        <dbReference type="PROSITE-ProRule" id="PRU00339"/>
    </source>
</evidence>
<comment type="caution">
    <text evidence="4">The sequence shown here is derived from an EMBL/GenBank/DDBJ whole genome shotgun (WGS) entry which is preliminary data.</text>
</comment>
<keyword evidence="2 3" id="KW-0802">TPR repeat</keyword>
<accession>A0AA35SGZ7</accession>
<evidence type="ECO:0000256" key="2">
    <source>
        <dbReference type="ARBA" id="ARBA00022803"/>
    </source>
</evidence>
<dbReference type="InterPro" id="IPR019734">
    <property type="entry name" value="TPR_rpt"/>
</dbReference>
<evidence type="ECO:0000256" key="1">
    <source>
        <dbReference type="ARBA" id="ARBA00022737"/>
    </source>
</evidence>
<dbReference type="PROSITE" id="PS50005">
    <property type="entry name" value="TPR"/>
    <property type="match status" value="3"/>
</dbReference>
<keyword evidence="5" id="KW-1185">Reference proteome</keyword>
<keyword evidence="1" id="KW-0677">Repeat</keyword>
<reference evidence="4" key="1">
    <citation type="submission" date="2023-03" db="EMBL/GenBank/DDBJ databases">
        <authorList>
            <person name="Steffen K."/>
            <person name="Cardenas P."/>
        </authorList>
    </citation>
    <scope>NUCLEOTIDE SEQUENCE</scope>
</reference>
<protein>
    <submittedName>
        <fullName evidence="4">Tetratricopeptide repeat protein 37</fullName>
    </submittedName>
</protein>
<dbReference type="GO" id="GO:0055087">
    <property type="term" value="C:Ski complex"/>
    <property type="evidence" value="ECO:0007669"/>
    <property type="project" value="InterPro"/>
</dbReference>
<feature type="repeat" description="TPR" evidence="3">
    <location>
        <begin position="666"/>
        <end position="699"/>
    </location>
</feature>
<dbReference type="GO" id="GO:0006401">
    <property type="term" value="P:RNA catabolic process"/>
    <property type="evidence" value="ECO:0007669"/>
    <property type="project" value="InterPro"/>
</dbReference>
<name>A0AA35SGZ7_GEOBA</name>
<dbReference type="EMBL" id="CASHTH010002335">
    <property type="protein sequence ID" value="CAI8028446.1"/>
    <property type="molecule type" value="Genomic_DNA"/>
</dbReference>
<dbReference type="InterPro" id="IPR011990">
    <property type="entry name" value="TPR-like_helical_dom_sf"/>
</dbReference>
<gene>
    <name evidence="4" type="ORF">GBAR_LOCUS16224</name>
</gene>
<organism evidence="4 5">
    <name type="scientific">Geodia barretti</name>
    <name type="common">Barrett's horny sponge</name>
    <dbReference type="NCBI Taxonomy" id="519541"/>
    <lineage>
        <taxon>Eukaryota</taxon>
        <taxon>Metazoa</taxon>
        <taxon>Porifera</taxon>
        <taxon>Demospongiae</taxon>
        <taxon>Heteroscleromorpha</taxon>
        <taxon>Tetractinellida</taxon>
        <taxon>Astrophorina</taxon>
        <taxon>Geodiidae</taxon>
        <taxon>Geodia</taxon>
    </lineage>
</organism>
<proteinExistence type="predicted"/>
<dbReference type="PANTHER" id="PTHR15704">
    <property type="entry name" value="SUPERKILLER 3 PROTEIN-RELATED"/>
    <property type="match status" value="1"/>
</dbReference>
<feature type="repeat" description="TPR" evidence="3">
    <location>
        <begin position="913"/>
        <end position="946"/>
    </location>
</feature>
<dbReference type="PANTHER" id="PTHR15704:SF7">
    <property type="entry name" value="SUPERKILLER COMPLEX PROTEIN 3"/>
    <property type="match status" value="1"/>
</dbReference>
<dbReference type="Pfam" id="PF13432">
    <property type="entry name" value="TPR_16"/>
    <property type="match status" value="3"/>
</dbReference>
<feature type="repeat" description="TPR" evidence="3">
    <location>
        <begin position="578"/>
        <end position="611"/>
    </location>
</feature>
<evidence type="ECO:0000313" key="4">
    <source>
        <dbReference type="EMBL" id="CAI8028446.1"/>
    </source>
</evidence>
<dbReference type="InterPro" id="IPR039226">
    <property type="entry name" value="Ski3/TTC37"/>
</dbReference>